<sequence length="255" mass="28744">MLDSFSEEIGMIPNKSRNVPIKALRQLAIPAEGPRPPVVMAVKQFLLLASGSLLVPTFARRCKLDFAPYIGGSIEDVRVYDWCTFNVRELKVELIVAKKKEHVARAKGKPCVWVLRDCYFLTLHLLDSLSLRGLHTKTIPNCRFWWKQNVERASTSIPLTGGRYDLAADLMIREEIASRNQLQPAATEGTSATAASSSAPPPARAPMPTTEWWETEDLTSLQLKQLKGLKEMTESKIEKWVARWDKVQTIVENLE</sequence>
<evidence type="ECO:0000313" key="3">
    <source>
        <dbReference type="Proteomes" id="UP001497516"/>
    </source>
</evidence>
<dbReference type="Proteomes" id="UP001497516">
    <property type="component" value="Chromosome 6"/>
</dbReference>
<dbReference type="EMBL" id="OZ034819">
    <property type="protein sequence ID" value="CAL1392424.1"/>
    <property type="molecule type" value="Genomic_DNA"/>
</dbReference>
<feature type="region of interest" description="Disordered" evidence="1">
    <location>
        <begin position="181"/>
        <end position="208"/>
    </location>
</feature>
<evidence type="ECO:0000256" key="1">
    <source>
        <dbReference type="SAM" id="MobiDB-lite"/>
    </source>
</evidence>
<name>A0AAV2F316_9ROSI</name>
<gene>
    <name evidence="2" type="ORF">LTRI10_LOCUS33071</name>
</gene>
<dbReference type="AlphaFoldDB" id="A0AAV2F316"/>
<accession>A0AAV2F316</accession>
<keyword evidence="3" id="KW-1185">Reference proteome</keyword>
<reference evidence="2 3" key="1">
    <citation type="submission" date="2024-04" db="EMBL/GenBank/DDBJ databases">
        <authorList>
            <person name="Fracassetti M."/>
        </authorList>
    </citation>
    <scope>NUCLEOTIDE SEQUENCE [LARGE SCALE GENOMIC DNA]</scope>
</reference>
<feature type="compositionally biased region" description="Low complexity" evidence="1">
    <location>
        <begin position="184"/>
        <end position="198"/>
    </location>
</feature>
<protein>
    <submittedName>
        <fullName evidence="2">Uncharacterized protein</fullName>
    </submittedName>
</protein>
<organism evidence="2 3">
    <name type="scientific">Linum trigynum</name>
    <dbReference type="NCBI Taxonomy" id="586398"/>
    <lineage>
        <taxon>Eukaryota</taxon>
        <taxon>Viridiplantae</taxon>
        <taxon>Streptophyta</taxon>
        <taxon>Embryophyta</taxon>
        <taxon>Tracheophyta</taxon>
        <taxon>Spermatophyta</taxon>
        <taxon>Magnoliopsida</taxon>
        <taxon>eudicotyledons</taxon>
        <taxon>Gunneridae</taxon>
        <taxon>Pentapetalae</taxon>
        <taxon>rosids</taxon>
        <taxon>fabids</taxon>
        <taxon>Malpighiales</taxon>
        <taxon>Linaceae</taxon>
        <taxon>Linum</taxon>
    </lineage>
</organism>
<evidence type="ECO:0000313" key="2">
    <source>
        <dbReference type="EMBL" id="CAL1392424.1"/>
    </source>
</evidence>
<proteinExistence type="predicted"/>